<evidence type="ECO:0000256" key="1">
    <source>
        <dbReference type="SAM" id="MobiDB-lite"/>
    </source>
</evidence>
<dbReference type="EMBL" id="CAAGRJ010014031">
    <property type="protein sequence ID" value="VFV30397.1"/>
    <property type="molecule type" value="Genomic_DNA"/>
</dbReference>
<keyword evidence="2" id="KW-0689">Ribosomal protein</keyword>
<feature type="compositionally biased region" description="Basic and acidic residues" evidence="1">
    <location>
        <begin position="1"/>
        <end position="12"/>
    </location>
</feature>
<keyword evidence="2" id="KW-0687">Ribonucleoprotein</keyword>
<protein>
    <submittedName>
        <fullName evidence="2">40s ribosomal protein s3-like</fullName>
    </submittedName>
</protein>
<dbReference type="AlphaFoldDB" id="A0A485NCY2"/>
<evidence type="ECO:0000313" key="2">
    <source>
        <dbReference type="EMBL" id="VFV30397.1"/>
    </source>
</evidence>
<organism evidence="2 3">
    <name type="scientific">Lynx pardinus</name>
    <name type="common">Iberian lynx</name>
    <name type="synonym">Felis pardina</name>
    <dbReference type="NCBI Taxonomy" id="191816"/>
    <lineage>
        <taxon>Eukaryota</taxon>
        <taxon>Metazoa</taxon>
        <taxon>Chordata</taxon>
        <taxon>Craniata</taxon>
        <taxon>Vertebrata</taxon>
        <taxon>Euteleostomi</taxon>
        <taxon>Mammalia</taxon>
        <taxon>Eutheria</taxon>
        <taxon>Laurasiatheria</taxon>
        <taxon>Carnivora</taxon>
        <taxon>Feliformia</taxon>
        <taxon>Felidae</taxon>
        <taxon>Felinae</taxon>
        <taxon>Lynx</taxon>
    </lineage>
</organism>
<evidence type="ECO:0000313" key="3">
    <source>
        <dbReference type="Proteomes" id="UP000386466"/>
    </source>
</evidence>
<dbReference type="InterPro" id="IPR015946">
    <property type="entry name" value="KH_dom-like_a/b"/>
</dbReference>
<gene>
    <name evidence="2" type="ORF">LYPA_23C001457</name>
</gene>
<dbReference type="Gene3D" id="3.30.300.20">
    <property type="match status" value="1"/>
</dbReference>
<accession>A0A485NCY2</accession>
<feature type="region of interest" description="Disordered" evidence="1">
    <location>
        <begin position="1"/>
        <end position="36"/>
    </location>
</feature>
<keyword evidence="3" id="KW-1185">Reference proteome</keyword>
<reference evidence="2 3" key="1">
    <citation type="submission" date="2019-01" db="EMBL/GenBank/DDBJ databases">
        <authorList>
            <person name="Alioto T."/>
            <person name="Alioto T."/>
        </authorList>
    </citation>
    <scope>NUCLEOTIDE SEQUENCE [LARGE SCALE GENOMIC DNA]</scope>
</reference>
<dbReference type="Proteomes" id="UP000386466">
    <property type="component" value="Unassembled WGS sequence"/>
</dbReference>
<sequence>MPLGEARQDKAGKLLSGGPSPPPIGEVSGKDAKRPRGVPAVAYEESWWKIPSPGAGPKQVAHGSKMVGQISKKRKFAADGIFKVELNGFLTRELTEDSHSIVEV</sequence>
<name>A0A485NCY2_LYNPA</name>
<dbReference type="GO" id="GO:0005840">
    <property type="term" value="C:ribosome"/>
    <property type="evidence" value="ECO:0007669"/>
    <property type="project" value="UniProtKB-KW"/>
</dbReference>
<proteinExistence type="predicted"/>